<proteinExistence type="predicted"/>
<comment type="caution">
    <text evidence="7">The sequence shown here is derived from an EMBL/GenBank/DDBJ whole genome shotgun (WGS) entry which is preliminary data.</text>
</comment>
<evidence type="ECO:0000256" key="5">
    <source>
        <dbReference type="ARBA" id="ARBA00025466"/>
    </source>
</evidence>
<keyword evidence="8" id="KW-1185">Reference proteome</keyword>
<reference evidence="7 8" key="1">
    <citation type="submission" date="2017-03" db="EMBL/GenBank/DDBJ databases">
        <title>Genome of the blue death feigning beetle - Asbolus verrucosus.</title>
        <authorList>
            <person name="Rider S.D."/>
        </authorList>
    </citation>
    <scope>NUCLEOTIDE SEQUENCE [LARGE SCALE GENOMIC DNA]</scope>
    <source>
        <strain evidence="7">Butters</strain>
        <tissue evidence="7">Head and leg muscle</tissue>
    </source>
</reference>
<dbReference type="InterPro" id="IPR028002">
    <property type="entry name" value="Myb_DNA-bind_5"/>
</dbReference>
<dbReference type="EMBL" id="QDEB01081002">
    <property type="protein sequence ID" value="RZC34330.1"/>
    <property type="molecule type" value="Genomic_DNA"/>
</dbReference>
<feature type="domain" description="Myb/SANT-like DNA-binding" evidence="6">
    <location>
        <begin position="8"/>
        <end position="58"/>
    </location>
</feature>
<dbReference type="AlphaFoldDB" id="A0A482VNM4"/>
<comment type="function">
    <text evidence="5">Involved in transvection phenomena (= synapsis-dependent gene expression), where the synaptic pairing of chromosomes carrying genes with which zeste interacts influences the expression of these genes. Zeste binds to DNA and stimulates transcription from a nearby promoter.</text>
</comment>
<evidence type="ECO:0000313" key="8">
    <source>
        <dbReference type="Proteomes" id="UP000292052"/>
    </source>
</evidence>
<sequence length="92" mass="10718">KNTIKRSSNSSKQEQLLVRLVEENKHIIENKKSGVISWKDKQEAWKKMEAEFNCQNTQTIREKIFNFRIFGTCHQKKKGSIYPCSTLVASNS</sequence>
<accession>A0A482VNM4</accession>
<evidence type="ECO:0000256" key="2">
    <source>
        <dbReference type="ARBA" id="ARBA00016807"/>
    </source>
</evidence>
<evidence type="ECO:0000256" key="1">
    <source>
        <dbReference type="ARBA" id="ARBA00011764"/>
    </source>
</evidence>
<evidence type="ECO:0000256" key="4">
    <source>
        <dbReference type="ARBA" id="ARBA00023163"/>
    </source>
</evidence>
<keyword evidence="4" id="KW-0804">Transcription</keyword>
<evidence type="ECO:0000256" key="3">
    <source>
        <dbReference type="ARBA" id="ARBA00023015"/>
    </source>
</evidence>
<dbReference type="OrthoDB" id="6783481at2759"/>
<evidence type="ECO:0000259" key="6">
    <source>
        <dbReference type="Pfam" id="PF13873"/>
    </source>
</evidence>
<organism evidence="7 8">
    <name type="scientific">Asbolus verrucosus</name>
    <name type="common">Desert ironclad beetle</name>
    <dbReference type="NCBI Taxonomy" id="1661398"/>
    <lineage>
        <taxon>Eukaryota</taxon>
        <taxon>Metazoa</taxon>
        <taxon>Ecdysozoa</taxon>
        <taxon>Arthropoda</taxon>
        <taxon>Hexapoda</taxon>
        <taxon>Insecta</taxon>
        <taxon>Pterygota</taxon>
        <taxon>Neoptera</taxon>
        <taxon>Endopterygota</taxon>
        <taxon>Coleoptera</taxon>
        <taxon>Polyphaga</taxon>
        <taxon>Cucujiformia</taxon>
        <taxon>Tenebrionidae</taxon>
        <taxon>Pimeliinae</taxon>
        <taxon>Asbolus</taxon>
    </lineage>
</organism>
<evidence type="ECO:0000313" key="7">
    <source>
        <dbReference type="EMBL" id="RZC34330.1"/>
    </source>
</evidence>
<comment type="subunit">
    <text evidence="1">Self-associates forming complexes of several hundred monomers.</text>
</comment>
<dbReference type="Proteomes" id="UP000292052">
    <property type="component" value="Unassembled WGS sequence"/>
</dbReference>
<dbReference type="Pfam" id="PF13873">
    <property type="entry name" value="Myb_DNA-bind_5"/>
    <property type="match status" value="1"/>
</dbReference>
<name>A0A482VNM4_ASBVE</name>
<gene>
    <name evidence="7" type="ORF">BDFB_009728</name>
</gene>
<keyword evidence="3" id="KW-0805">Transcription regulation</keyword>
<protein>
    <recommendedName>
        <fullName evidence="2">Regulatory protein zeste</fullName>
    </recommendedName>
</protein>
<feature type="non-terminal residue" evidence="7">
    <location>
        <position position="1"/>
    </location>
</feature>